<feature type="compositionally biased region" description="Basic and acidic residues" evidence="1">
    <location>
        <begin position="621"/>
        <end position="653"/>
    </location>
</feature>
<dbReference type="NCBIfam" id="NF041893">
    <property type="entry name" value="TraI_MobP_relax"/>
    <property type="match status" value="1"/>
</dbReference>
<organism evidence="4 5">
    <name type="scientific">Pantoea wallisii</name>
    <dbReference type="NCBI Taxonomy" id="1076551"/>
    <lineage>
        <taxon>Bacteria</taxon>
        <taxon>Pseudomonadati</taxon>
        <taxon>Pseudomonadota</taxon>
        <taxon>Gammaproteobacteria</taxon>
        <taxon>Enterobacterales</taxon>
        <taxon>Erwiniaceae</taxon>
        <taxon>Pantoea</taxon>
    </lineage>
</organism>
<comment type="caution">
    <text evidence="4">The sequence shown here is derived from an EMBL/GenBank/DDBJ whole genome shotgun (WGS) entry which is preliminary data.</text>
</comment>
<dbReference type="InterPro" id="IPR049751">
    <property type="entry name" value="TraI/MobA_relaxases"/>
</dbReference>
<accession>A0A1X1D4A3</accession>
<dbReference type="InterPro" id="IPR054462">
    <property type="entry name" value="TraI_M"/>
</dbReference>
<sequence>MNVIIPPKRRDKKTSFKKLVNYVSTREEKKPGEAVTHEAVHDAKTEYVSTPGFGQLVDYVGRKRAEPAAEIVSISPEGIQRVLSGEVLCETNCFSLETAASEMNLTASQNRHCKDAVYHFILSWQGDENPAPDAIFRSVRYSLKQLGMEEHQYVAAIHRDTDNIHCHVSANRVHPATFRAQNMWNDADELQKCCRVLEREFGFKVDNGSWHMDEYGDLHRTRRDMPSAPRGAARREIFSDKESLHGYAVRETRQVLSDAIAQDKLSWDRLHNILYTRGLGLREQNGGLAVYDLMNSEEVSVKASDVHPDISLTSMVNQHGEYQPAPPVYNSDRPEDGMLAMETCYMPQLHVRDQEARRERREARAIARDILRARYEAYRNGWEKPDLRAGERFRQIASHCVVAKAHVRETVRDPLMRKLMYRVAEFEKMKAMAELRLQLREERQALKDTGEARPLSWKSWVEREAVKGDAAALSQMRGWAYREKRAARQQNNGWPEPNAVIHYGPGDDVPTFKSSEHDTRLLRDGTVSYLRDGKPAVTDFGDRVEVYAAPDSKSDRFNNDLAAELTAWRSGDATVLSGDQKAVNRVLYSGVVRNITKEDGRTFKVSDPEQMASIYATENSLRNRDVQPELKQAEPQQRDDENVRPVFRDLPRP</sequence>
<dbReference type="InterPro" id="IPR005094">
    <property type="entry name" value="Endonuclease_MobA/VirD2"/>
</dbReference>
<feature type="domain" description="MobA/VirD2-like nuclease" evidence="2">
    <location>
        <begin position="87"/>
        <end position="202"/>
    </location>
</feature>
<evidence type="ECO:0000313" key="4">
    <source>
        <dbReference type="EMBL" id="ORM71474.1"/>
    </source>
</evidence>
<evidence type="ECO:0000313" key="5">
    <source>
        <dbReference type="Proteomes" id="UP000193104"/>
    </source>
</evidence>
<dbReference type="STRING" id="1076551.HA48_15520"/>
<dbReference type="Pfam" id="PF03432">
    <property type="entry name" value="Relaxase"/>
    <property type="match status" value="1"/>
</dbReference>
<evidence type="ECO:0000256" key="1">
    <source>
        <dbReference type="SAM" id="MobiDB-lite"/>
    </source>
</evidence>
<dbReference type="AlphaFoldDB" id="A0A1X1D4A3"/>
<evidence type="ECO:0000259" key="2">
    <source>
        <dbReference type="Pfam" id="PF03432"/>
    </source>
</evidence>
<dbReference type="OrthoDB" id="279005at2"/>
<protein>
    <submittedName>
        <fullName evidence="4">Mobilization protein</fullName>
    </submittedName>
</protein>
<dbReference type="Proteomes" id="UP000193104">
    <property type="component" value="Unassembled WGS sequence"/>
</dbReference>
<proteinExistence type="predicted"/>
<feature type="region of interest" description="Disordered" evidence="1">
    <location>
        <begin position="618"/>
        <end position="653"/>
    </location>
</feature>
<feature type="domain" description="TraI-like middle" evidence="3">
    <location>
        <begin position="232"/>
        <end position="325"/>
    </location>
</feature>
<evidence type="ECO:0000259" key="3">
    <source>
        <dbReference type="Pfam" id="PF22863"/>
    </source>
</evidence>
<keyword evidence="5" id="KW-1185">Reference proteome</keyword>
<dbReference type="EMBL" id="MLFS01000047">
    <property type="protein sequence ID" value="ORM71474.1"/>
    <property type="molecule type" value="Genomic_DNA"/>
</dbReference>
<dbReference type="RefSeq" id="WP_128602174.1">
    <property type="nucleotide sequence ID" value="NZ_MLFS01000047.1"/>
</dbReference>
<name>A0A1X1D4A3_9GAMM</name>
<dbReference type="Pfam" id="PF22863">
    <property type="entry name" value="TraI_middle"/>
    <property type="match status" value="1"/>
</dbReference>
<reference evidence="4 5" key="1">
    <citation type="journal article" date="2017" name="Antonie Van Leeuwenhoek">
        <title>Phylogenomic resolution of the bacterial genus Pantoea and its relationship with Erwinia and Tatumella.</title>
        <authorList>
            <person name="Palmer M."/>
            <person name="Steenkamp E.T."/>
            <person name="Coetzee M.P."/>
            <person name="Chan W.Y."/>
            <person name="van Zyl E."/>
            <person name="De Maayer P."/>
            <person name="Coutinho T.A."/>
            <person name="Blom J."/>
            <person name="Smits T.H."/>
            <person name="Duffy B."/>
            <person name="Venter S.N."/>
        </authorList>
    </citation>
    <scope>NUCLEOTIDE SEQUENCE [LARGE SCALE GENOMIC DNA]</scope>
    <source>
        <strain evidence="4 5">LMG 26277</strain>
    </source>
</reference>
<gene>
    <name evidence="4" type="ORF">HA48_15520</name>
</gene>